<accession>A0A1Y5TTT1</accession>
<feature type="domain" description="HTH gntR-type" evidence="4">
    <location>
        <begin position="10"/>
        <end position="77"/>
    </location>
</feature>
<dbReference type="InterPro" id="IPR036390">
    <property type="entry name" value="WH_DNA-bd_sf"/>
</dbReference>
<sequence length="232" mass="25684">MMLWSGESGMSAQQRAYAFIKDRIMSGSIQGGAKLNPVSIADQLGISRMPVREALLQLDAEGLVTNRPNRGAIVTSLTADDVEELFEIRAALEGVAARHAATRFTPSDMEELQALSMRMNRPMADVRAWLKIHDQFHDVLCSIGARPRLLNDIRKTRTSVHPYLLLYISVYNETEMEGAEHDSLLSALQTRNALLVERIVTDHILQASTGVIRFLRQRNGASPLAASATDET</sequence>
<dbReference type="Gene3D" id="1.20.120.530">
    <property type="entry name" value="GntR ligand-binding domain-like"/>
    <property type="match status" value="1"/>
</dbReference>
<keyword evidence="6" id="KW-1185">Reference proteome</keyword>
<dbReference type="Proteomes" id="UP000193200">
    <property type="component" value="Unassembled WGS sequence"/>
</dbReference>
<dbReference type="InterPro" id="IPR011711">
    <property type="entry name" value="GntR_C"/>
</dbReference>
<dbReference type="SUPFAM" id="SSF46785">
    <property type="entry name" value="Winged helix' DNA-binding domain"/>
    <property type="match status" value="1"/>
</dbReference>
<proteinExistence type="predicted"/>
<organism evidence="5 6">
    <name type="scientific">Oceanibacterium hippocampi</name>
    <dbReference type="NCBI Taxonomy" id="745714"/>
    <lineage>
        <taxon>Bacteria</taxon>
        <taxon>Pseudomonadati</taxon>
        <taxon>Pseudomonadota</taxon>
        <taxon>Alphaproteobacteria</taxon>
        <taxon>Sneathiellales</taxon>
        <taxon>Sneathiellaceae</taxon>
        <taxon>Oceanibacterium</taxon>
    </lineage>
</organism>
<keyword evidence="3" id="KW-0804">Transcription</keyword>
<evidence type="ECO:0000256" key="2">
    <source>
        <dbReference type="ARBA" id="ARBA00023125"/>
    </source>
</evidence>
<evidence type="ECO:0000256" key="1">
    <source>
        <dbReference type="ARBA" id="ARBA00023015"/>
    </source>
</evidence>
<evidence type="ECO:0000313" key="6">
    <source>
        <dbReference type="Proteomes" id="UP000193200"/>
    </source>
</evidence>
<dbReference type="Pfam" id="PF00392">
    <property type="entry name" value="GntR"/>
    <property type="match status" value="1"/>
</dbReference>
<dbReference type="CDD" id="cd07377">
    <property type="entry name" value="WHTH_GntR"/>
    <property type="match status" value="1"/>
</dbReference>
<dbReference type="PROSITE" id="PS50949">
    <property type="entry name" value="HTH_GNTR"/>
    <property type="match status" value="1"/>
</dbReference>
<protein>
    <submittedName>
        <fullName evidence="5">Putative HTH-type transcriptional regulator YdfH</fullName>
    </submittedName>
</protein>
<evidence type="ECO:0000259" key="4">
    <source>
        <dbReference type="PROSITE" id="PS50949"/>
    </source>
</evidence>
<evidence type="ECO:0000313" key="5">
    <source>
        <dbReference type="EMBL" id="SLN72166.1"/>
    </source>
</evidence>
<dbReference type="GO" id="GO:0003700">
    <property type="term" value="F:DNA-binding transcription factor activity"/>
    <property type="evidence" value="ECO:0007669"/>
    <property type="project" value="InterPro"/>
</dbReference>
<dbReference type="SUPFAM" id="SSF48008">
    <property type="entry name" value="GntR ligand-binding domain-like"/>
    <property type="match status" value="1"/>
</dbReference>
<dbReference type="PANTHER" id="PTHR43537">
    <property type="entry name" value="TRANSCRIPTIONAL REGULATOR, GNTR FAMILY"/>
    <property type="match status" value="1"/>
</dbReference>
<evidence type="ECO:0000256" key="3">
    <source>
        <dbReference type="ARBA" id="ARBA00023163"/>
    </source>
</evidence>
<dbReference type="InterPro" id="IPR000524">
    <property type="entry name" value="Tscrpt_reg_HTH_GntR"/>
</dbReference>
<dbReference type="InterPro" id="IPR008920">
    <property type="entry name" value="TF_FadR/GntR_C"/>
</dbReference>
<dbReference type="InParanoid" id="A0A1Y5TTT1"/>
<dbReference type="AlphaFoldDB" id="A0A1Y5TTT1"/>
<dbReference type="Gene3D" id="1.10.10.10">
    <property type="entry name" value="Winged helix-like DNA-binding domain superfamily/Winged helix DNA-binding domain"/>
    <property type="match status" value="1"/>
</dbReference>
<dbReference type="FunCoup" id="A0A1Y5TTT1">
    <property type="interactions" value="50"/>
</dbReference>
<dbReference type="InterPro" id="IPR036388">
    <property type="entry name" value="WH-like_DNA-bd_sf"/>
</dbReference>
<gene>
    <name evidence="5" type="primary">ydfH_5</name>
    <name evidence="5" type="ORF">OCH7691_03438</name>
</gene>
<dbReference type="SMART" id="SM00895">
    <property type="entry name" value="FCD"/>
    <property type="match status" value="1"/>
</dbReference>
<name>A0A1Y5TTT1_9PROT</name>
<dbReference type="OrthoDB" id="9810548at2"/>
<keyword evidence="1" id="KW-0805">Transcription regulation</keyword>
<dbReference type="SMART" id="SM00345">
    <property type="entry name" value="HTH_GNTR"/>
    <property type="match status" value="1"/>
</dbReference>
<dbReference type="EMBL" id="FWFR01000003">
    <property type="protein sequence ID" value="SLN72166.1"/>
    <property type="molecule type" value="Genomic_DNA"/>
</dbReference>
<keyword evidence="2" id="KW-0238">DNA-binding</keyword>
<dbReference type="GO" id="GO:0003677">
    <property type="term" value="F:DNA binding"/>
    <property type="evidence" value="ECO:0007669"/>
    <property type="project" value="UniProtKB-KW"/>
</dbReference>
<dbReference type="PANTHER" id="PTHR43537:SF5">
    <property type="entry name" value="UXU OPERON TRANSCRIPTIONAL REGULATOR"/>
    <property type="match status" value="1"/>
</dbReference>
<reference evidence="5 6" key="1">
    <citation type="submission" date="2017-03" db="EMBL/GenBank/DDBJ databases">
        <authorList>
            <person name="Afonso C.L."/>
            <person name="Miller P.J."/>
            <person name="Scott M.A."/>
            <person name="Spackman E."/>
            <person name="Goraichik I."/>
            <person name="Dimitrov K.M."/>
            <person name="Suarez D.L."/>
            <person name="Swayne D.E."/>
        </authorList>
    </citation>
    <scope>NUCLEOTIDE SEQUENCE [LARGE SCALE GENOMIC DNA]</scope>
    <source>
        <strain evidence="5 6">CECT 7691</strain>
    </source>
</reference>
<dbReference type="Pfam" id="PF07729">
    <property type="entry name" value="FCD"/>
    <property type="match status" value="1"/>
</dbReference>